<feature type="compositionally biased region" description="Polar residues" evidence="9">
    <location>
        <begin position="1085"/>
        <end position="1109"/>
    </location>
</feature>
<evidence type="ECO:0000256" key="5">
    <source>
        <dbReference type="ARBA" id="ARBA00022840"/>
    </source>
</evidence>
<dbReference type="CDD" id="cd03253">
    <property type="entry name" value="ABCC_ATM1_transporter"/>
    <property type="match status" value="1"/>
</dbReference>
<evidence type="ECO:0000256" key="3">
    <source>
        <dbReference type="ARBA" id="ARBA00022692"/>
    </source>
</evidence>
<feature type="transmembrane region" description="Helical" evidence="10">
    <location>
        <begin position="428"/>
        <end position="449"/>
    </location>
</feature>
<dbReference type="InterPro" id="IPR039421">
    <property type="entry name" value="Type_1_exporter"/>
</dbReference>
<feature type="compositionally biased region" description="Low complexity" evidence="9">
    <location>
        <begin position="1057"/>
        <end position="1084"/>
    </location>
</feature>
<feature type="compositionally biased region" description="Low complexity" evidence="9">
    <location>
        <begin position="982"/>
        <end position="996"/>
    </location>
</feature>
<feature type="transmembrane region" description="Helical" evidence="10">
    <location>
        <begin position="157"/>
        <end position="179"/>
    </location>
</feature>
<name>A0A427YTL4_9TREE</name>
<dbReference type="InterPro" id="IPR027417">
    <property type="entry name" value="P-loop_NTPase"/>
</dbReference>
<feature type="region of interest" description="Disordered" evidence="9">
    <location>
        <begin position="219"/>
        <end position="263"/>
    </location>
</feature>
<feature type="compositionally biased region" description="Polar residues" evidence="9">
    <location>
        <begin position="1046"/>
        <end position="1056"/>
    </location>
</feature>
<dbReference type="Proteomes" id="UP000279259">
    <property type="component" value="Unassembled WGS sequence"/>
</dbReference>
<dbReference type="PANTHER" id="PTHR24221:SF648">
    <property type="entry name" value="ABC-TYPE TRANSPORTER ATR1"/>
    <property type="match status" value="1"/>
</dbReference>
<evidence type="ECO:0000313" key="13">
    <source>
        <dbReference type="EMBL" id="RSH94493.1"/>
    </source>
</evidence>
<keyword evidence="14" id="KW-1185">Reference proteome</keyword>
<evidence type="ECO:0000256" key="1">
    <source>
        <dbReference type="ARBA" id="ARBA00004141"/>
    </source>
</evidence>
<dbReference type="OrthoDB" id="6500128at2759"/>
<keyword evidence="4" id="KW-0547">Nucleotide-binding</keyword>
<dbReference type="GO" id="GO:0016887">
    <property type="term" value="F:ATP hydrolysis activity"/>
    <property type="evidence" value="ECO:0007669"/>
    <property type="project" value="InterPro"/>
</dbReference>
<evidence type="ECO:0000256" key="4">
    <source>
        <dbReference type="ARBA" id="ARBA00022741"/>
    </source>
</evidence>
<evidence type="ECO:0000259" key="12">
    <source>
        <dbReference type="PROSITE" id="PS50929"/>
    </source>
</evidence>
<dbReference type="Gene3D" id="1.20.1560.10">
    <property type="entry name" value="ABC transporter type 1, transmembrane domain"/>
    <property type="match status" value="1"/>
</dbReference>
<feature type="transmembrane region" description="Helical" evidence="10">
    <location>
        <begin position="126"/>
        <end position="145"/>
    </location>
</feature>
<comment type="caution">
    <text evidence="13">The sequence shown here is derived from an EMBL/GenBank/DDBJ whole genome shotgun (WGS) entry which is preliminary data.</text>
</comment>
<keyword evidence="3 10" id="KW-0812">Transmembrane</keyword>
<dbReference type="PROSITE" id="PS50929">
    <property type="entry name" value="ABC_TM1F"/>
    <property type="match status" value="1"/>
</dbReference>
<dbReference type="InterPro" id="IPR011527">
    <property type="entry name" value="ABC1_TM_dom"/>
</dbReference>
<feature type="transmembrane region" description="Helical" evidence="10">
    <location>
        <begin position="12"/>
        <end position="33"/>
    </location>
</feature>
<dbReference type="Gene3D" id="3.40.50.300">
    <property type="entry name" value="P-loop containing nucleotide triphosphate hydrolases"/>
    <property type="match status" value="1"/>
</dbReference>
<gene>
    <name evidence="13" type="ORF">EHS25_004296</name>
</gene>
<dbReference type="GO" id="GO:0140359">
    <property type="term" value="F:ABC-type transporter activity"/>
    <property type="evidence" value="ECO:0007669"/>
    <property type="project" value="InterPro"/>
</dbReference>
<feature type="compositionally biased region" description="Polar residues" evidence="9">
    <location>
        <begin position="1149"/>
        <end position="1159"/>
    </location>
</feature>
<sequence>MLALALDRSDYLHFITPFLLLIPFLTLLPAPRAPDPELPGIRPITIRTVTPRRSFILLTLVLLTLTGVYDTVLLIVRLATASHRGAHYDAARLAAWVVYALGALVIWGLTTIVVEWRARWGDKALVVMGTLGLICEIPNLVFKVIMEVHARGSSKTFAILALPPSALRLLLLPILIVLVSTPRIEFKPADETTGLLSQDEAGRNGEPSRGRQAAAYGTFQDANEGGGGDAGSSSSTKKPSSRDSSTAPPTPAPGAQTPAPGQQIVKIPKKLGEVKKDDKPLTWREIGGRLRKLSPHLWPSTSRKLQLFVLICVVCLLIARVGNPLIPIALGQTVRALTGAAQGETTQNPLVPFAVYLGLRFTLGGNGILGFTQNVLWVPVAQYTDKEMQLLCFNHLLNLSLAYHTKRNTGEVLKVIDRGSAINNLFQTIVFTLIPTIIDIIVAFGVFFYLYGALLAFAVIAIMIVYIFFSVTHTNWRMKNRRQMVERDVKARGIVSDVLTNWESVKYFTAEDRETHRYTEAILSYQEAERKVSIGFNLLSLIQFFLITLGLTIGSLIIAFRILHQQADAAEFVVFIQYYAQMQGPLDRFSWLYRILNQETTDAEKMFTLLAQATEVNDKPGAKDLVVTDGIIEFDDVRFSYDGKVEALKGVSFKIGKGESMALVGESGSGKSTILRLLYRFYDITSGHIYIDGQDISEVTQLSLRRAIGIVPQDSVLWNDTIGANVSYGKEGADDDEIIVAAKAAKLHDRILTFPEGYSTIVGERGVRLSGGEKQRVSLARMFLKSPAILVLDEATSALDTETEREIQRALAELAKGRSSLSIAHRLSTIINSDQIVVMKEGQVIENGTYKDLLDLNGSFATMWKKQIFTEAEMVAQAQGVSPEDVAKTLPTENDLIDLIEEPKAAPEAEIQDPAASEVVDDKAAQGTVPPEEAVDAKSEAKGFSVEAAPAPGASAASDAAPSTYAEAVKSELAESSGSPPAADGSKAEASAAVPEAEPEAKETTPLMDSDAQAKGDDGSAPSAAPVVTASPAASSVPAPSPAKTADTTDSPSQVDSTGPATPSGASGSASVSASASGAATPTPQSKRASVTFPSSRPGLPTSTSQRSDLSLPDSESAEGGAADKDGKDGKRRKRLSSIKGFVRRISDQGVTRSGSINRPGSSGGAGSPLSEDPGRAGESPSPAGLEPGQGEDKKKKRLSLGRNKSDKV</sequence>
<dbReference type="EMBL" id="RSCD01000002">
    <property type="protein sequence ID" value="RSH94493.1"/>
    <property type="molecule type" value="Genomic_DNA"/>
</dbReference>
<proteinExistence type="inferred from homology"/>
<dbReference type="CDD" id="cd18583">
    <property type="entry name" value="ABC_6TM_HMT1"/>
    <property type="match status" value="1"/>
</dbReference>
<keyword evidence="7 10" id="KW-0472">Membrane</keyword>
<protein>
    <submittedName>
        <fullName evidence="13">Uncharacterized protein</fullName>
    </submittedName>
</protein>
<evidence type="ECO:0000256" key="10">
    <source>
        <dbReference type="SAM" id="Phobius"/>
    </source>
</evidence>
<feature type="transmembrane region" description="Helical" evidence="10">
    <location>
        <begin position="307"/>
        <end position="330"/>
    </location>
</feature>
<feature type="compositionally biased region" description="Low complexity" evidence="9">
    <location>
        <begin position="1020"/>
        <end position="1038"/>
    </location>
</feature>
<evidence type="ECO:0000256" key="7">
    <source>
        <dbReference type="ARBA" id="ARBA00023136"/>
    </source>
</evidence>
<dbReference type="SUPFAM" id="SSF52540">
    <property type="entry name" value="P-loop containing nucleoside triphosphate hydrolases"/>
    <property type="match status" value="1"/>
</dbReference>
<dbReference type="Pfam" id="PF00005">
    <property type="entry name" value="ABC_tran"/>
    <property type="match status" value="1"/>
</dbReference>
<dbReference type="InterPro" id="IPR003593">
    <property type="entry name" value="AAA+_ATPase"/>
</dbReference>
<dbReference type="SMART" id="SM00382">
    <property type="entry name" value="AAA"/>
    <property type="match status" value="1"/>
</dbReference>
<feature type="domain" description="ABC transmembrane type-1" evidence="12">
    <location>
        <begin position="310"/>
        <end position="598"/>
    </location>
</feature>
<dbReference type="PROSITE" id="PS50893">
    <property type="entry name" value="ABC_TRANSPORTER_2"/>
    <property type="match status" value="1"/>
</dbReference>
<evidence type="ECO:0000256" key="8">
    <source>
        <dbReference type="ARBA" id="ARBA00024363"/>
    </source>
</evidence>
<feature type="transmembrane region" description="Helical" evidence="10">
    <location>
        <begin position="455"/>
        <end position="476"/>
    </location>
</feature>
<dbReference type="GO" id="GO:0005524">
    <property type="term" value="F:ATP binding"/>
    <property type="evidence" value="ECO:0007669"/>
    <property type="project" value="UniProtKB-KW"/>
</dbReference>
<organism evidence="13 14">
    <name type="scientific">Saitozyma podzolica</name>
    <dbReference type="NCBI Taxonomy" id="1890683"/>
    <lineage>
        <taxon>Eukaryota</taxon>
        <taxon>Fungi</taxon>
        <taxon>Dikarya</taxon>
        <taxon>Basidiomycota</taxon>
        <taxon>Agaricomycotina</taxon>
        <taxon>Tremellomycetes</taxon>
        <taxon>Tremellales</taxon>
        <taxon>Trimorphomycetaceae</taxon>
        <taxon>Saitozyma</taxon>
    </lineage>
</organism>
<dbReference type="PANTHER" id="PTHR24221">
    <property type="entry name" value="ATP-BINDING CASSETTE SUB-FAMILY B"/>
    <property type="match status" value="1"/>
</dbReference>
<evidence type="ECO:0000256" key="6">
    <source>
        <dbReference type="ARBA" id="ARBA00022989"/>
    </source>
</evidence>
<feature type="transmembrane region" description="Helical" evidence="10">
    <location>
        <begin position="538"/>
        <end position="563"/>
    </location>
</feature>
<evidence type="ECO:0000259" key="11">
    <source>
        <dbReference type="PROSITE" id="PS50893"/>
    </source>
</evidence>
<accession>A0A427YTL4</accession>
<keyword evidence="6 10" id="KW-1133">Transmembrane helix</keyword>
<dbReference type="STRING" id="1890683.A0A427YTL4"/>
<feature type="compositionally biased region" description="Low complexity" evidence="9">
    <location>
        <begin position="948"/>
        <end position="968"/>
    </location>
</feature>
<dbReference type="FunFam" id="3.40.50.300:FF:000287">
    <property type="entry name" value="Multidrug ABC transporter ATP-binding protein"/>
    <property type="match status" value="1"/>
</dbReference>
<dbReference type="AlphaFoldDB" id="A0A427YTL4"/>
<dbReference type="InterPro" id="IPR017871">
    <property type="entry name" value="ABC_transporter-like_CS"/>
</dbReference>
<evidence type="ECO:0000313" key="14">
    <source>
        <dbReference type="Proteomes" id="UP000279259"/>
    </source>
</evidence>
<comment type="similarity">
    <text evidence="8">Belongs to the ABC transporter superfamily. ABCB family. Heavy Metal importer (TC 3.A.1.210) subfamily.</text>
</comment>
<reference evidence="13 14" key="1">
    <citation type="submission" date="2018-11" db="EMBL/GenBank/DDBJ databases">
        <title>Genome sequence of Saitozyma podzolica DSM 27192.</title>
        <authorList>
            <person name="Aliyu H."/>
            <person name="Gorte O."/>
            <person name="Ochsenreither K."/>
        </authorList>
    </citation>
    <scope>NUCLEOTIDE SEQUENCE [LARGE SCALE GENOMIC DNA]</scope>
    <source>
        <strain evidence="13 14">DSM 27192</strain>
    </source>
</reference>
<evidence type="ECO:0000256" key="2">
    <source>
        <dbReference type="ARBA" id="ARBA00022448"/>
    </source>
</evidence>
<feature type="transmembrane region" description="Helical" evidence="10">
    <location>
        <begin position="96"/>
        <end position="114"/>
    </location>
</feature>
<evidence type="ECO:0000256" key="9">
    <source>
        <dbReference type="SAM" id="MobiDB-lite"/>
    </source>
</evidence>
<feature type="transmembrane region" description="Helical" evidence="10">
    <location>
        <begin position="54"/>
        <end position="76"/>
    </location>
</feature>
<keyword evidence="5" id="KW-0067">ATP-binding</keyword>
<dbReference type="SUPFAM" id="SSF90123">
    <property type="entry name" value="ABC transporter transmembrane region"/>
    <property type="match status" value="1"/>
</dbReference>
<dbReference type="InterPro" id="IPR036640">
    <property type="entry name" value="ABC1_TM_sf"/>
</dbReference>
<feature type="compositionally biased region" description="Low complexity" evidence="9">
    <location>
        <begin position="231"/>
        <end position="263"/>
    </location>
</feature>
<comment type="subcellular location">
    <subcellularLocation>
        <location evidence="1">Membrane</location>
        <topology evidence="1">Multi-pass membrane protein</topology>
    </subcellularLocation>
</comment>
<dbReference type="PROSITE" id="PS00211">
    <property type="entry name" value="ABC_TRANSPORTER_1"/>
    <property type="match status" value="1"/>
</dbReference>
<dbReference type="GO" id="GO:0016020">
    <property type="term" value="C:membrane"/>
    <property type="evidence" value="ECO:0007669"/>
    <property type="project" value="UniProtKB-SubCell"/>
</dbReference>
<feature type="region of interest" description="Disordered" evidence="9">
    <location>
        <begin position="908"/>
        <end position="1209"/>
    </location>
</feature>
<dbReference type="InterPro" id="IPR003439">
    <property type="entry name" value="ABC_transporter-like_ATP-bd"/>
</dbReference>
<feature type="transmembrane region" description="Helical" evidence="10">
    <location>
        <begin position="350"/>
        <end position="369"/>
    </location>
</feature>
<dbReference type="Pfam" id="PF00664">
    <property type="entry name" value="ABC_membrane"/>
    <property type="match status" value="1"/>
</dbReference>
<keyword evidence="2" id="KW-0813">Transport</keyword>
<feature type="domain" description="ABC transporter" evidence="11">
    <location>
        <begin position="632"/>
        <end position="866"/>
    </location>
</feature>